<dbReference type="Gene3D" id="3.30.450.40">
    <property type="match status" value="1"/>
</dbReference>
<dbReference type="InterPro" id="IPR029016">
    <property type="entry name" value="GAF-like_dom_sf"/>
</dbReference>
<keyword evidence="3" id="KW-0804">Transcription</keyword>
<dbReference type="InterPro" id="IPR036390">
    <property type="entry name" value="WH_DNA-bd_sf"/>
</dbReference>
<keyword evidence="6" id="KW-1185">Reference proteome</keyword>
<dbReference type="InterPro" id="IPR014757">
    <property type="entry name" value="Tscrpt_reg_IclR_C"/>
</dbReference>
<dbReference type="PANTHER" id="PTHR30136:SF24">
    <property type="entry name" value="HTH-TYPE TRANSCRIPTIONAL REPRESSOR ALLR"/>
    <property type="match status" value="1"/>
</dbReference>
<name>A0A417XS92_9ACTN</name>
<dbReference type="PROSITE" id="PS51078">
    <property type="entry name" value="ICLR_ED"/>
    <property type="match status" value="1"/>
</dbReference>
<dbReference type="GO" id="GO:0003677">
    <property type="term" value="F:DNA binding"/>
    <property type="evidence" value="ECO:0007669"/>
    <property type="project" value="UniProtKB-KW"/>
</dbReference>
<dbReference type="SUPFAM" id="SSF46785">
    <property type="entry name" value="Winged helix' DNA-binding domain"/>
    <property type="match status" value="1"/>
</dbReference>
<evidence type="ECO:0000256" key="2">
    <source>
        <dbReference type="ARBA" id="ARBA00023125"/>
    </source>
</evidence>
<protein>
    <submittedName>
        <fullName evidence="5">IclR family transcriptional regulator</fullName>
    </submittedName>
</protein>
<proteinExistence type="predicted"/>
<dbReference type="Pfam" id="PF09339">
    <property type="entry name" value="HTH_IclR"/>
    <property type="match status" value="1"/>
</dbReference>
<dbReference type="InterPro" id="IPR050707">
    <property type="entry name" value="HTH_MetabolicPath_Reg"/>
</dbReference>
<dbReference type="AlphaFoldDB" id="A0A417XS92"/>
<keyword evidence="2" id="KW-0238">DNA-binding</keyword>
<dbReference type="SUPFAM" id="SSF55781">
    <property type="entry name" value="GAF domain-like"/>
    <property type="match status" value="1"/>
</dbReference>
<evidence type="ECO:0000256" key="1">
    <source>
        <dbReference type="ARBA" id="ARBA00023015"/>
    </source>
</evidence>
<dbReference type="SMART" id="SM00346">
    <property type="entry name" value="HTH_ICLR"/>
    <property type="match status" value="1"/>
</dbReference>
<keyword evidence="1" id="KW-0805">Transcription regulation</keyword>
<organism evidence="5 6">
    <name type="scientific">Nocardioides immobilis</name>
    <dbReference type="NCBI Taxonomy" id="2049295"/>
    <lineage>
        <taxon>Bacteria</taxon>
        <taxon>Bacillati</taxon>
        <taxon>Actinomycetota</taxon>
        <taxon>Actinomycetes</taxon>
        <taxon>Propionibacteriales</taxon>
        <taxon>Nocardioidaceae</taxon>
        <taxon>Nocardioides</taxon>
    </lineage>
</organism>
<dbReference type="InterPro" id="IPR036388">
    <property type="entry name" value="WH-like_DNA-bd_sf"/>
</dbReference>
<accession>A0A417XS92</accession>
<feature type="domain" description="IclR-ED" evidence="4">
    <location>
        <begin position="72"/>
        <end position="249"/>
    </location>
</feature>
<dbReference type="Gene3D" id="1.10.10.10">
    <property type="entry name" value="Winged helix-like DNA-binding domain superfamily/Winged helix DNA-binding domain"/>
    <property type="match status" value="1"/>
</dbReference>
<dbReference type="GO" id="GO:0045892">
    <property type="term" value="P:negative regulation of DNA-templated transcription"/>
    <property type="evidence" value="ECO:0007669"/>
    <property type="project" value="TreeGrafter"/>
</dbReference>
<dbReference type="GO" id="GO:0003700">
    <property type="term" value="F:DNA-binding transcription factor activity"/>
    <property type="evidence" value="ECO:0007669"/>
    <property type="project" value="TreeGrafter"/>
</dbReference>
<dbReference type="InterPro" id="IPR005471">
    <property type="entry name" value="Tscrpt_reg_IclR_N"/>
</dbReference>
<evidence type="ECO:0000313" key="6">
    <source>
        <dbReference type="Proteomes" id="UP000283644"/>
    </source>
</evidence>
<evidence type="ECO:0000313" key="5">
    <source>
        <dbReference type="EMBL" id="RHW22738.1"/>
    </source>
</evidence>
<sequence length="249" mass="26631">MAGNVQTPGASVSGRLLAVLGAFDVAHPAHSLTEISNRADLPLSTTKRLVVELERWGGLERLVNKHYRIGIRFWELGSLAPRQRGLRDHALPHMHDLYAATHQNVQLVVVDGLGALCIEKISGSKAVPTKTEIGGRPPLHATAVGKALLACSKVDLYRQVCQQGMPKYTPYTIVEPGRLSANLREVRRKGVAYSREEMSTGAISVASPIVTSDGVLRGALGVVMRANANLDVLGPGVRTAALRIARASG</sequence>
<dbReference type="OrthoDB" id="9807558at2"/>
<dbReference type="Pfam" id="PF01614">
    <property type="entry name" value="IclR_C"/>
    <property type="match status" value="1"/>
</dbReference>
<dbReference type="RefSeq" id="WP_118929220.1">
    <property type="nucleotide sequence ID" value="NZ_QXGH01000060.1"/>
</dbReference>
<dbReference type="EMBL" id="QXGH01000060">
    <property type="protein sequence ID" value="RHW22738.1"/>
    <property type="molecule type" value="Genomic_DNA"/>
</dbReference>
<reference evidence="5 6" key="1">
    <citation type="submission" date="2018-09" db="EMBL/GenBank/DDBJ databases">
        <title>Genome sequencing of Nocardioides immobilis CCTCC AB 2017083 for comparison to Nocardioides silvaticus.</title>
        <authorList>
            <person name="Li C."/>
            <person name="Wang G."/>
        </authorList>
    </citation>
    <scope>NUCLEOTIDE SEQUENCE [LARGE SCALE GENOMIC DNA]</scope>
    <source>
        <strain evidence="5 6">CCTCC AB 2017083</strain>
    </source>
</reference>
<gene>
    <name evidence="5" type="ORF">D0Z08_31400</name>
</gene>
<dbReference type="Proteomes" id="UP000283644">
    <property type="component" value="Unassembled WGS sequence"/>
</dbReference>
<comment type="caution">
    <text evidence="5">The sequence shown here is derived from an EMBL/GenBank/DDBJ whole genome shotgun (WGS) entry which is preliminary data.</text>
</comment>
<evidence type="ECO:0000259" key="4">
    <source>
        <dbReference type="PROSITE" id="PS51078"/>
    </source>
</evidence>
<dbReference type="PANTHER" id="PTHR30136">
    <property type="entry name" value="HELIX-TURN-HELIX TRANSCRIPTIONAL REGULATOR, ICLR FAMILY"/>
    <property type="match status" value="1"/>
</dbReference>
<evidence type="ECO:0000256" key="3">
    <source>
        <dbReference type="ARBA" id="ARBA00023163"/>
    </source>
</evidence>